<keyword evidence="6" id="KW-1185">Reference proteome</keyword>
<feature type="compositionally biased region" description="Polar residues" evidence="2">
    <location>
        <begin position="197"/>
        <end position="207"/>
    </location>
</feature>
<reference evidence="5 6" key="1">
    <citation type="submission" date="2023-03" db="EMBL/GenBank/DDBJ databases">
        <title>Bacterial isolates from washroom surfaces on a university campus.</title>
        <authorList>
            <person name="Holman D.B."/>
            <person name="Gzyl K.E."/>
            <person name="Taheri A.E."/>
        </authorList>
    </citation>
    <scope>NUCLEOTIDE SEQUENCE [LARGE SCALE GENOMIC DNA]</scope>
    <source>
        <strain evidence="5 6">RD01</strain>
    </source>
</reference>
<evidence type="ECO:0000259" key="4">
    <source>
        <dbReference type="PROSITE" id="PS50911"/>
    </source>
</evidence>
<dbReference type="Gene3D" id="3.90.1720.10">
    <property type="entry name" value="endopeptidase domain like (from Nostoc punctiforme)"/>
    <property type="match status" value="1"/>
</dbReference>
<dbReference type="InterPro" id="IPR038765">
    <property type="entry name" value="Papain-like_cys_pep_sf"/>
</dbReference>
<dbReference type="Pfam" id="PF01832">
    <property type="entry name" value="Glucosaminidase"/>
    <property type="match status" value="1"/>
</dbReference>
<dbReference type="EMBL" id="JAROYR010000018">
    <property type="protein sequence ID" value="MDH5158831.1"/>
    <property type="molecule type" value="Genomic_DNA"/>
</dbReference>
<comment type="similarity">
    <text evidence="1">In the N-terminal section; belongs to the N-acetylmuramoyl-L-alanine amidase 2 family.</text>
</comment>
<dbReference type="Proteomes" id="UP001159200">
    <property type="component" value="Unassembled WGS sequence"/>
</dbReference>
<keyword evidence="3" id="KW-1133">Transmembrane helix</keyword>
<dbReference type="Gene3D" id="1.10.530.10">
    <property type="match status" value="1"/>
</dbReference>
<proteinExistence type="inferred from homology"/>
<evidence type="ECO:0000313" key="5">
    <source>
        <dbReference type="EMBL" id="MDH5158831.1"/>
    </source>
</evidence>
<organism evidence="5 6">
    <name type="scientific">Staphylococcus cohnii</name>
    <dbReference type="NCBI Taxonomy" id="29382"/>
    <lineage>
        <taxon>Bacteria</taxon>
        <taxon>Bacillati</taxon>
        <taxon>Bacillota</taxon>
        <taxon>Bacilli</taxon>
        <taxon>Bacillales</taxon>
        <taxon>Staphylococcaceae</taxon>
        <taxon>Staphylococcus</taxon>
        <taxon>Staphylococcus cohnii species complex</taxon>
    </lineage>
</organism>
<keyword evidence="3" id="KW-0472">Membrane</keyword>
<evidence type="ECO:0000256" key="3">
    <source>
        <dbReference type="SAM" id="Phobius"/>
    </source>
</evidence>
<evidence type="ECO:0000256" key="1">
    <source>
        <dbReference type="ARBA" id="ARBA00006088"/>
    </source>
</evidence>
<protein>
    <submittedName>
        <fullName evidence="5">CHAP domain-containing protein</fullName>
    </submittedName>
</protein>
<dbReference type="SUPFAM" id="SSF54001">
    <property type="entry name" value="Cysteine proteinases"/>
    <property type="match status" value="1"/>
</dbReference>
<feature type="region of interest" description="Disordered" evidence="2">
    <location>
        <begin position="188"/>
        <end position="207"/>
    </location>
</feature>
<dbReference type="Pfam" id="PF05257">
    <property type="entry name" value="CHAP"/>
    <property type="match status" value="1"/>
</dbReference>
<keyword evidence="3" id="KW-0812">Transmembrane</keyword>
<dbReference type="RefSeq" id="WP_223289526.1">
    <property type="nucleotide sequence ID" value="NZ_JAROYJ010000013.1"/>
</dbReference>
<comment type="caution">
    <text evidence="5">The sequence shown here is derived from an EMBL/GenBank/DDBJ whole genome shotgun (WGS) entry which is preliminary data.</text>
</comment>
<sequence>MRKGNMVKGASKKAVKMAAKAIATKLNISLWYVWAWVLGILAVILLIIVIFGTIITAVKIEEDKQKEQVSGSDGGCQVSGGSVNDKGISVFEKNAKGGALEGKSEQIQKIAKKHNVPPKLFMAIIASESQWGKGVNATKQKNPLSVMGAGTIHSDHAKFDTIEKGLEAGAKNLDELYISKGLTTPEKIGPKYAPTEGATNDPTGMNNSWIPTVKSIMSSLGDGKGEAKVSCDSDVPAGKSIKKLDKVLKKHDGKLPKYSGKKFEPNTYFYNQCTWYVYNRRKELGLPVKLTFGNGGDWPEKAKQQGYKTGKEPKVGAMVSWPYKSKDFGSTEYGHIAFVEEVHKDGKIKVSEYNIKPFQYGERTFKPAKDLTFIY</sequence>
<evidence type="ECO:0000256" key="2">
    <source>
        <dbReference type="SAM" id="MobiDB-lite"/>
    </source>
</evidence>
<dbReference type="InterPro" id="IPR007921">
    <property type="entry name" value="CHAP_dom"/>
</dbReference>
<dbReference type="InterPro" id="IPR002901">
    <property type="entry name" value="MGlyc_endo_b_GlcNAc-like_dom"/>
</dbReference>
<name>A0ABT6J285_9STAP</name>
<accession>A0ABT6J285</accession>
<evidence type="ECO:0000313" key="6">
    <source>
        <dbReference type="Proteomes" id="UP001159200"/>
    </source>
</evidence>
<feature type="transmembrane region" description="Helical" evidence="3">
    <location>
        <begin position="33"/>
        <end position="58"/>
    </location>
</feature>
<feature type="domain" description="Peptidase C51" evidence="4">
    <location>
        <begin position="248"/>
        <end position="375"/>
    </location>
</feature>
<gene>
    <name evidence="5" type="ORF">P5X59_10975</name>
</gene>
<dbReference type="PROSITE" id="PS50911">
    <property type="entry name" value="CHAP"/>
    <property type="match status" value="1"/>
</dbReference>